<feature type="region of interest" description="Disordered" evidence="1">
    <location>
        <begin position="139"/>
        <end position="193"/>
    </location>
</feature>
<evidence type="ECO:0000313" key="2">
    <source>
        <dbReference type="EMBL" id="KAG7412546.1"/>
    </source>
</evidence>
<comment type="caution">
    <text evidence="2">The sequence shown here is derived from an EMBL/GenBank/DDBJ whole genome shotgun (WGS) entry which is preliminary data.</text>
</comment>
<reference evidence="2" key="1">
    <citation type="submission" date="2021-04" db="EMBL/GenBank/DDBJ databases">
        <title>First draft genome resource for Brassicaceae pathogens Fusarium oxysporum f. sp. raphani and Fusarium oxysporum f. sp. rapae.</title>
        <authorList>
            <person name="Asai S."/>
        </authorList>
    </citation>
    <scope>NUCLEOTIDE SEQUENCE</scope>
    <source>
        <strain evidence="2">Tf1208</strain>
    </source>
</reference>
<proteinExistence type="predicted"/>
<sequence length="193" mass="21358">MADQSLPSNLELEQFQWDETSPVVFPDTEAVMEQPDSPPPLPPTLPELPPWQELQKKVDLQVQKAAEAARKHLFGHLYAHLPCSEIDWSLDGGRTVCRMVGFPCYGSIMDTWHLKKHLLGGVHRTHGVLLALEWVGPVPSQTSTAPVSRPQGKGYEEGTGRNCHGKRKAAMDNGDSELEEPSSKKQKKVTTSS</sequence>
<protein>
    <submittedName>
        <fullName evidence="2">Uncharacterized protein</fullName>
    </submittedName>
</protein>
<evidence type="ECO:0000256" key="1">
    <source>
        <dbReference type="SAM" id="MobiDB-lite"/>
    </source>
</evidence>
<accession>A0A8J5NT64</accession>
<feature type="compositionally biased region" description="Basic residues" evidence="1">
    <location>
        <begin position="184"/>
        <end position="193"/>
    </location>
</feature>
<name>A0A8J5NT64_FUSOX</name>
<feature type="region of interest" description="Disordered" evidence="1">
    <location>
        <begin position="1"/>
        <end position="47"/>
    </location>
</feature>
<gene>
    <name evidence="2" type="ORF">Forpe1208_v008662</name>
</gene>
<dbReference type="AlphaFoldDB" id="A0A8J5NT64"/>
<evidence type="ECO:0000313" key="3">
    <source>
        <dbReference type="Proteomes" id="UP000694050"/>
    </source>
</evidence>
<dbReference type="EMBL" id="JAELUQ010000006">
    <property type="protein sequence ID" value="KAG7412546.1"/>
    <property type="molecule type" value="Genomic_DNA"/>
</dbReference>
<feature type="compositionally biased region" description="Pro residues" evidence="1">
    <location>
        <begin position="36"/>
        <end position="47"/>
    </location>
</feature>
<organism evidence="2 3">
    <name type="scientific">Fusarium oxysporum f. sp. rapae</name>
    <dbReference type="NCBI Taxonomy" id="485398"/>
    <lineage>
        <taxon>Eukaryota</taxon>
        <taxon>Fungi</taxon>
        <taxon>Dikarya</taxon>
        <taxon>Ascomycota</taxon>
        <taxon>Pezizomycotina</taxon>
        <taxon>Sordariomycetes</taxon>
        <taxon>Hypocreomycetidae</taxon>
        <taxon>Hypocreales</taxon>
        <taxon>Nectriaceae</taxon>
        <taxon>Fusarium</taxon>
        <taxon>Fusarium oxysporum species complex</taxon>
    </lineage>
</organism>
<dbReference type="Proteomes" id="UP000694050">
    <property type="component" value="Unassembled WGS sequence"/>
</dbReference>